<dbReference type="AlphaFoldDB" id="A0A0R3U0U9"/>
<proteinExistence type="predicted"/>
<organism evidence="2">
    <name type="scientific">Rodentolepis nana</name>
    <name type="common">Dwarf tapeworm</name>
    <name type="synonym">Hymenolepis nana</name>
    <dbReference type="NCBI Taxonomy" id="102285"/>
    <lineage>
        <taxon>Eukaryota</taxon>
        <taxon>Metazoa</taxon>
        <taxon>Spiralia</taxon>
        <taxon>Lophotrochozoa</taxon>
        <taxon>Platyhelminthes</taxon>
        <taxon>Cestoda</taxon>
        <taxon>Eucestoda</taxon>
        <taxon>Cyclophyllidea</taxon>
        <taxon>Hymenolepididae</taxon>
        <taxon>Rodentolepis</taxon>
    </lineage>
</organism>
<feature type="compositionally biased region" description="Polar residues" evidence="1">
    <location>
        <begin position="33"/>
        <end position="44"/>
    </location>
</feature>
<sequence length="152" mass="16636">LGAGGQSFFMTGDSATSILGSGQPGQQQQGNQMRPQSARPHNSGMTSRVCNLYLQSDTFLWDHVIKLPHIRFNRDLAIKEITSIFTQHVQGAQAIYQYTNFKDASDSNPTISSAVLKLSVLEMIVNDTDTYLIETCCGMLSSTLFICPNPSA</sequence>
<evidence type="ECO:0000256" key="1">
    <source>
        <dbReference type="SAM" id="MobiDB-lite"/>
    </source>
</evidence>
<protein>
    <submittedName>
        <fullName evidence="2">RRM domain-containing protein</fullName>
    </submittedName>
</protein>
<name>A0A0R3U0U9_RODNA</name>
<feature type="compositionally biased region" description="Low complexity" evidence="1">
    <location>
        <begin position="20"/>
        <end position="32"/>
    </location>
</feature>
<dbReference type="WBParaSite" id="HNAJ_0001374801-mRNA-1">
    <property type="protein sequence ID" value="HNAJ_0001374801-mRNA-1"/>
    <property type="gene ID" value="HNAJ_0001374801"/>
</dbReference>
<reference evidence="2" key="1">
    <citation type="submission" date="2017-02" db="UniProtKB">
        <authorList>
            <consortium name="WormBaseParasite"/>
        </authorList>
    </citation>
    <scope>IDENTIFICATION</scope>
</reference>
<feature type="region of interest" description="Disordered" evidence="1">
    <location>
        <begin position="19"/>
        <end position="44"/>
    </location>
</feature>
<accession>A0A0R3U0U9</accession>
<dbReference type="STRING" id="102285.A0A0R3U0U9"/>
<evidence type="ECO:0000313" key="2">
    <source>
        <dbReference type="WBParaSite" id="HNAJ_0001374801-mRNA-1"/>
    </source>
</evidence>